<evidence type="ECO:0000256" key="6">
    <source>
        <dbReference type="ARBA" id="ARBA00022917"/>
    </source>
</evidence>
<dbReference type="Proteomes" id="UP000178372">
    <property type="component" value="Unassembled WGS sequence"/>
</dbReference>
<comment type="subcellular location">
    <subcellularLocation>
        <location evidence="1 7">Cytoplasm</location>
    </subcellularLocation>
</comment>
<evidence type="ECO:0000256" key="8">
    <source>
        <dbReference type="NCBIfam" id="TIGR00038"/>
    </source>
</evidence>
<dbReference type="NCBIfam" id="NF001810">
    <property type="entry name" value="PRK00529.1"/>
    <property type="match status" value="1"/>
</dbReference>
<dbReference type="InterPro" id="IPR013185">
    <property type="entry name" value="Transl_elong_KOW-like"/>
</dbReference>
<dbReference type="PROSITE" id="PS01275">
    <property type="entry name" value="EFP"/>
    <property type="match status" value="1"/>
</dbReference>
<dbReference type="SUPFAM" id="SSF50104">
    <property type="entry name" value="Translation proteins SH3-like domain"/>
    <property type="match status" value="1"/>
</dbReference>
<dbReference type="InterPro" id="IPR001059">
    <property type="entry name" value="Transl_elong_P/YeiP_cen"/>
</dbReference>
<dbReference type="Pfam" id="PF01132">
    <property type="entry name" value="EFP"/>
    <property type="match status" value="1"/>
</dbReference>
<evidence type="ECO:0000256" key="9">
    <source>
        <dbReference type="RuleBase" id="RU004389"/>
    </source>
</evidence>
<evidence type="ECO:0000256" key="1">
    <source>
        <dbReference type="ARBA" id="ARBA00004496"/>
    </source>
</evidence>
<dbReference type="InterPro" id="IPR008991">
    <property type="entry name" value="Translation_prot_SH3-like_sf"/>
</dbReference>
<dbReference type="PANTHER" id="PTHR30053:SF12">
    <property type="entry name" value="ELONGATION FACTOR P (EF-P) FAMILY PROTEIN"/>
    <property type="match status" value="1"/>
</dbReference>
<evidence type="ECO:0000259" key="11">
    <source>
        <dbReference type="SMART" id="SM01185"/>
    </source>
</evidence>
<feature type="domain" description="Elongation factor P C-terminal" evidence="10">
    <location>
        <begin position="130"/>
        <end position="185"/>
    </location>
</feature>
<keyword evidence="5 7" id="KW-0251">Elongation factor</keyword>
<feature type="domain" description="Translation elongation factor P/YeiP central" evidence="11">
    <location>
        <begin position="68"/>
        <end position="122"/>
    </location>
</feature>
<gene>
    <name evidence="7" type="primary">efp</name>
    <name evidence="12" type="ORF">A2690_01605</name>
</gene>
<dbReference type="CDD" id="cd05794">
    <property type="entry name" value="S1_EF-P_repeat_2"/>
    <property type="match status" value="1"/>
</dbReference>
<dbReference type="GO" id="GO:0005829">
    <property type="term" value="C:cytosol"/>
    <property type="evidence" value="ECO:0007669"/>
    <property type="project" value="UniProtKB-ARBA"/>
</dbReference>
<keyword evidence="4 7" id="KW-0963">Cytoplasm</keyword>
<sequence length="186" mass="20913">MRINAGNLKKGHYISLDGDIWVALKSDHNFRGRGAAFLKTKIKNIKTKVTVDRNFRGDDLVEVVEVDTISLQYLYADNQDLYFMNNQTYEQFNIDKELVGDLTGYLKEGQTIHVTFHDGQPLTIVPPKNVVLKVTEAEVADKGDTTGNARKIVTLETGVKIKVPLFIKQGEEIIVSPETGEYVERA</sequence>
<dbReference type="EMBL" id="MFZF01000020">
    <property type="protein sequence ID" value="OGK16115.1"/>
    <property type="molecule type" value="Genomic_DNA"/>
</dbReference>
<dbReference type="UniPathway" id="UPA00345"/>
<dbReference type="Gene3D" id="2.30.30.30">
    <property type="match status" value="1"/>
</dbReference>
<dbReference type="NCBIfam" id="TIGR00038">
    <property type="entry name" value="efp"/>
    <property type="match status" value="1"/>
</dbReference>
<dbReference type="GO" id="GO:0003746">
    <property type="term" value="F:translation elongation factor activity"/>
    <property type="evidence" value="ECO:0007669"/>
    <property type="project" value="UniProtKB-UniRule"/>
</dbReference>
<proteinExistence type="inferred from homology"/>
<dbReference type="GO" id="GO:0043043">
    <property type="term" value="P:peptide biosynthetic process"/>
    <property type="evidence" value="ECO:0007669"/>
    <property type="project" value="InterPro"/>
</dbReference>
<comment type="caution">
    <text evidence="12">The sequence shown here is derived from an EMBL/GenBank/DDBJ whole genome shotgun (WGS) entry which is preliminary data.</text>
</comment>
<dbReference type="SUPFAM" id="SSF50249">
    <property type="entry name" value="Nucleic acid-binding proteins"/>
    <property type="match status" value="2"/>
</dbReference>
<accession>A0A1F7GBF4</accession>
<evidence type="ECO:0000256" key="7">
    <source>
        <dbReference type="HAMAP-Rule" id="MF_00141"/>
    </source>
</evidence>
<dbReference type="PIRSF" id="PIRSF005901">
    <property type="entry name" value="EF-P"/>
    <property type="match status" value="1"/>
</dbReference>
<comment type="function">
    <text evidence="7">Involved in peptide bond synthesis. Stimulates efficient translation and peptide-bond synthesis on native or reconstituted 70S ribosomes in vitro. Probably functions indirectly by altering the affinity of the ribosome for aminoacyl-tRNA, thus increasing their reactivity as acceptors for peptidyl transferase.</text>
</comment>
<dbReference type="PANTHER" id="PTHR30053">
    <property type="entry name" value="ELONGATION FACTOR P"/>
    <property type="match status" value="1"/>
</dbReference>
<dbReference type="Pfam" id="PF08207">
    <property type="entry name" value="EFP_N"/>
    <property type="match status" value="1"/>
</dbReference>
<dbReference type="InterPro" id="IPR013852">
    <property type="entry name" value="Transl_elong_P/YeiP_CS"/>
</dbReference>
<comment type="similarity">
    <text evidence="3 7 9">Belongs to the elongation factor P family.</text>
</comment>
<keyword evidence="6 7" id="KW-0648">Protein biosynthesis</keyword>
<dbReference type="SMART" id="SM00841">
    <property type="entry name" value="Elong-fact-P_C"/>
    <property type="match status" value="1"/>
</dbReference>
<dbReference type="CDD" id="cd04470">
    <property type="entry name" value="S1_EF-P_repeat_1"/>
    <property type="match status" value="1"/>
</dbReference>
<evidence type="ECO:0000259" key="10">
    <source>
        <dbReference type="SMART" id="SM00841"/>
    </source>
</evidence>
<dbReference type="InterPro" id="IPR012340">
    <property type="entry name" value="NA-bd_OB-fold"/>
</dbReference>
<dbReference type="InterPro" id="IPR020599">
    <property type="entry name" value="Transl_elong_fac_P/YeiP"/>
</dbReference>
<dbReference type="Gene3D" id="2.40.50.140">
    <property type="entry name" value="Nucleic acid-binding proteins"/>
    <property type="match status" value="2"/>
</dbReference>
<evidence type="ECO:0000256" key="2">
    <source>
        <dbReference type="ARBA" id="ARBA00004815"/>
    </source>
</evidence>
<evidence type="ECO:0000256" key="5">
    <source>
        <dbReference type="ARBA" id="ARBA00022768"/>
    </source>
</evidence>
<dbReference type="InterPro" id="IPR015365">
    <property type="entry name" value="Elong-fact-P_C"/>
</dbReference>
<evidence type="ECO:0000256" key="3">
    <source>
        <dbReference type="ARBA" id="ARBA00009479"/>
    </source>
</evidence>
<evidence type="ECO:0000313" key="13">
    <source>
        <dbReference type="Proteomes" id="UP000178372"/>
    </source>
</evidence>
<evidence type="ECO:0000313" key="12">
    <source>
        <dbReference type="EMBL" id="OGK16115.1"/>
    </source>
</evidence>
<dbReference type="InterPro" id="IPR011768">
    <property type="entry name" value="Transl_elongation_fac_P"/>
</dbReference>
<evidence type="ECO:0000256" key="4">
    <source>
        <dbReference type="ARBA" id="ARBA00022490"/>
    </source>
</evidence>
<dbReference type="SMART" id="SM01185">
    <property type="entry name" value="EFP"/>
    <property type="match status" value="1"/>
</dbReference>
<dbReference type="FunFam" id="2.40.50.140:FF:000009">
    <property type="entry name" value="Elongation factor P"/>
    <property type="match status" value="1"/>
</dbReference>
<dbReference type="InterPro" id="IPR014722">
    <property type="entry name" value="Rib_uL2_dom2"/>
</dbReference>
<dbReference type="FunFam" id="2.40.50.140:FF:000004">
    <property type="entry name" value="Elongation factor P"/>
    <property type="match status" value="1"/>
</dbReference>
<comment type="pathway">
    <text evidence="2 7">Protein biosynthesis; polypeptide chain elongation.</text>
</comment>
<dbReference type="Pfam" id="PF09285">
    <property type="entry name" value="Elong-fact-P_C"/>
    <property type="match status" value="1"/>
</dbReference>
<name>A0A1F7GBF4_9BACT</name>
<reference evidence="12 13" key="1">
    <citation type="journal article" date="2016" name="Nat. Commun.">
        <title>Thousands of microbial genomes shed light on interconnected biogeochemical processes in an aquifer system.</title>
        <authorList>
            <person name="Anantharaman K."/>
            <person name="Brown C.T."/>
            <person name="Hug L.A."/>
            <person name="Sharon I."/>
            <person name="Castelle C.J."/>
            <person name="Probst A.J."/>
            <person name="Thomas B.C."/>
            <person name="Singh A."/>
            <person name="Wilkins M.J."/>
            <person name="Karaoz U."/>
            <person name="Brodie E.L."/>
            <person name="Williams K.H."/>
            <person name="Hubbard S.S."/>
            <person name="Banfield J.F."/>
        </authorList>
    </citation>
    <scope>NUCLEOTIDE SEQUENCE [LARGE SCALE GENOMIC DNA]</scope>
</reference>
<dbReference type="AlphaFoldDB" id="A0A1F7GBF4"/>
<protein>
    <recommendedName>
        <fullName evidence="7 8">Elongation factor P</fullName>
        <shortName evidence="7">EF-P</shortName>
    </recommendedName>
</protein>
<dbReference type="HAMAP" id="MF_00141">
    <property type="entry name" value="EF_P"/>
    <property type="match status" value="1"/>
</dbReference>
<organism evidence="12 13">
    <name type="scientific">Candidatus Roizmanbacteria bacterium RIFCSPHIGHO2_01_FULL_39_12b</name>
    <dbReference type="NCBI Taxonomy" id="1802030"/>
    <lineage>
        <taxon>Bacteria</taxon>
        <taxon>Candidatus Roizmaniibacteriota</taxon>
    </lineage>
</organism>